<evidence type="ECO:0000313" key="2">
    <source>
        <dbReference type="EMBL" id="KAL0402077.1"/>
    </source>
</evidence>
<name>A0AAW2TBP6_9LAMI</name>
<dbReference type="InterPro" id="IPR036875">
    <property type="entry name" value="Znf_CCHC_sf"/>
</dbReference>
<dbReference type="GO" id="GO:0008270">
    <property type="term" value="F:zinc ion binding"/>
    <property type="evidence" value="ECO:0007669"/>
    <property type="project" value="InterPro"/>
</dbReference>
<dbReference type="GO" id="GO:0003676">
    <property type="term" value="F:nucleic acid binding"/>
    <property type="evidence" value="ECO:0007669"/>
    <property type="project" value="InterPro"/>
</dbReference>
<protein>
    <recommendedName>
        <fullName evidence="3">Gag-pol polyprotein</fullName>
    </recommendedName>
</protein>
<evidence type="ECO:0008006" key="3">
    <source>
        <dbReference type="Google" id="ProtNLM"/>
    </source>
</evidence>
<feature type="compositionally biased region" description="Basic and acidic residues" evidence="1">
    <location>
        <begin position="66"/>
        <end position="93"/>
    </location>
</feature>
<sequence length="122" mass="14582">MLIAIDNLPGVQWAKGVEEGPLLPKSKYFCRYYREYGHYTNRCRQLRQEIEKFIQAGYLKYYMDKEKKREQKEERSRHDSTRKTEYHEEDSQRKEHKKKGISEEEASLDNVPAKGIIHMIAG</sequence>
<reference evidence="2" key="2">
    <citation type="journal article" date="2024" name="Plant">
        <title>Genomic evolution and insights into agronomic trait innovations of Sesamum species.</title>
        <authorList>
            <person name="Miao H."/>
            <person name="Wang L."/>
            <person name="Qu L."/>
            <person name="Liu H."/>
            <person name="Sun Y."/>
            <person name="Le M."/>
            <person name="Wang Q."/>
            <person name="Wei S."/>
            <person name="Zheng Y."/>
            <person name="Lin W."/>
            <person name="Duan Y."/>
            <person name="Cao H."/>
            <person name="Xiong S."/>
            <person name="Wang X."/>
            <person name="Wei L."/>
            <person name="Li C."/>
            <person name="Ma Q."/>
            <person name="Ju M."/>
            <person name="Zhao R."/>
            <person name="Li G."/>
            <person name="Mu C."/>
            <person name="Tian Q."/>
            <person name="Mei H."/>
            <person name="Zhang T."/>
            <person name="Gao T."/>
            <person name="Zhang H."/>
        </authorList>
    </citation>
    <scope>NUCLEOTIDE SEQUENCE</scope>
    <source>
        <strain evidence="2">KEN1</strain>
    </source>
</reference>
<feature type="region of interest" description="Disordered" evidence="1">
    <location>
        <begin position="66"/>
        <end position="116"/>
    </location>
</feature>
<dbReference type="EMBL" id="JACGWN010000015">
    <property type="protein sequence ID" value="KAL0402077.1"/>
    <property type="molecule type" value="Genomic_DNA"/>
</dbReference>
<comment type="caution">
    <text evidence="2">The sequence shown here is derived from an EMBL/GenBank/DDBJ whole genome shotgun (WGS) entry which is preliminary data.</text>
</comment>
<organism evidence="2">
    <name type="scientific">Sesamum latifolium</name>
    <dbReference type="NCBI Taxonomy" id="2727402"/>
    <lineage>
        <taxon>Eukaryota</taxon>
        <taxon>Viridiplantae</taxon>
        <taxon>Streptophyta</taxon>
        <taxon>Embryophyta</taxon>
        <taxon>Tracheophyta</taxon>
        <taxon>Spermatophyta</taxon>
        <taxon>Magnoliopsida</taxon>
        <taxon>eudicotyledons</taxon>
        <taxon>Gunneridae</taxon>
        <taxon>Pentapetalae</taxon>
        <taxon>asterids</taxon>
        <taxon>lamiids</taxon>
        <taxon>Lamiales</taxon>
        <taxon>Pedaliaceae</taxon>
        <taxon>Sesamum</taxon>
    </lineage>
</organism>
<dbReference type="AlphaFoldDB" id="A0AAW2TBP6"/>
<evidence type="ECO:0000256" key="1">
    <source>
        <dbReference type="SAM" id="MobiDB-lite"/>
    </source>
</evidence>
<proteinExistence type="predicted"/>
<reference evidence="2" key="1">
    <citation type="submission" date="2020-06" db="EMBL/GenBank/DDBJ databases">
        <authorList>
            <person name="Li T."/>
            <person name="Hu X."/>
            <person name="Zhang T."/>
            <person name="Song X."/>
            <person name="Zhang H."/>
            <person name="Dai N."/>
            <person name="Sheng W."/>
            <person name="Hou X."/>
            <person name="Wei L."/>
        </authorList>
    </citation>
    <scope>NUCLEOTIDE SEQUENCE</scope>
    <source>
        <strain evidence="2">KEN1</strain>
        <tissue evidence="2">Leaf</tissue>
    </source>
</reference>
<gene>
    <name evidence="2" type="ORF">Slati_4237600</name>
</gene>
<dbReference type="SUPFAM" id="SSF57756">
    <property type="entry name" value="Retrovirus zinc finger-like domains"/>
    <property type="match status" value="1"/>
</dbReference>
<accession>A0AAW2TBP6</accession>